<accession>A0ABT5N5C3</accession>
<dbReference type="InterPro" id="IPR013320">
    <property type="entry name" value="ConA-like_dom_sf"/>
</dbReference>
<evidence type="ECO:0000313" key="4">
    <source>
        <dbReference type="EMBL" id="MDD0840759.1"/>
    </source>
</evidence>
<evidence type="ECO:0000256" key="2">
    <source>
        <dbReference type="ARBA" id="ARBA00023157"/>
    </source>
</evidence>
<sequence length="2399" mass="248121">MAHNSGLDRLGRYRLPLMGGCRLLGIWRQVWWSLLLGLLLAILSAGARADETIVVNAYGQGSGGVWPNMQVWVNGIKISGTTDVTVGDAAPPEDNGAAVYSPLTAYTFTAPTSPASHPHLVIDVAFTNDGASGGQDRNLFIASVEVRGQILKGSDPAALLFKSTLPAQLLDTNRTANATDIVTNNKGNLYWTGTLRLFTKNNLVGSCTGAAYPTITAAVAAASPGDVIPICAGTYNEAVVLDKSLTLTTATGGTDVTVNGGASPAVTLADDARLASLLILNLRLTSNVQGLHARSSNHPLALMLSQVSANTVGTAFDLLNANLSGVMVSPGTGRPSVTSTNGSAFVFNSTQSYVLSLRYMTLTSRQTALIVNGPANSNSRHQVNSLVIDTRSGTVAHGVAIYSGTVDMSDVTAKTSGVGVLLGATSAPYAYFNRLSLYSVGNGIQIGSGYGASAFSDLLIQTSGSGSRGIQCYAANYFARLTISTDGDAIYTVPDISLTQTYQDLVLNSANGMGIHVASMSAGTALSAVAIGGSGESRIRIHAKTIGIHVNGRASGSHTLDIHGVSITGAQQGIVTGPSLLSKISLGVQAPVNISTPTTLAGGWALDLNGGNTVTVQNLNVNSINGGVRLGSAVTGAVAIQGTALAPVQIVSSGEGSHAMRLQNSGSVVLDYLTLHANAGFGLQVDASTALTQLSNFDIQSRGDGVYVSNQPNDLSLSNGQVRVTGAGANGIYLAAGSQCNQAKLINQVTATAGDGGIALYVGCASTAHVSGSCLRNGATGLGFGAGSGRISVTGTATSGASYLALSVASTTPGGTVSGSCFAANNAPAAQSTSGQTFSGNYWQGNSAAAYSSGNINDNNALANCPLAASQCPVSAGTTRLLAAYDFEESAAWTGAAGEIRDTAASAGGPYNGQLYVVGGAGTAPLKASASPARPGSPGTCSYAQLQAGGAISLPNLPVNVSPGAKTTVSFWMKWNGGDAMPMGWYQYDLWFYSGSFGFNTGVSDVYGVSSSGFINTWRHVVAVFTNGDVTQNTLYIDGVAQPLSQRHGAPQQASAVVSSTLRVGGWSVNNGWIKFPGSVDQVRIYDGALSPSQVMALYNEAHNCGGQLIAQYRFEDSAAYAGVAGELADSAGHAGGPFHGKAIGQPLPNSGAALPARTGTTGTCGYARLSGPLTGGGAFEVRGLPVSTAAGAKTSVAFWMYWDGTSGVRPLGWDKYDLWLAAGAFGFNTSNNDVQGIVPTGLEKAWHHIVAVFTNGDVTQNELYIDGVQQSLRALQSAANPSNAVVQGTLLMGGWGSNSDHRFTGYLDELKVFNGAVSAAQVLSLYNEVHACGGTGPVAEWRMDELTWASGGEVQLNASWWRGDVGAVLDSGPHGLHGTAQRYSGGRLPTPTPHGKVCGAGDFSGAYNRVSVENDVTDQLSHAVTIMAWAKQPSAATYNYIFSNSRDCCGSYRGFNLAATYSSRSYFQLWTADQVLQNLNSPSTMALNTWVHLAATFDGTTMRLYRDGNQIGSRVLSATTIGNPASWGGVIGALANCPTCDGNLQIDELKIWNRVLSASEITVIYNHENAGLSWDGSTRDCGNQAPISDWHYDEHYWTGTPQEVKDSSPQANHAQAFQGASSSAVGKVCRAGSFSGVMGDGLQDGVQAGIPLSGLSSQVFSTSMWVRFNSLSNEQLMMYVGISGSGTATSNRYFYLSTFRSDGLGWDGLHFGVTGQSGSWGRAATVNARLFQTGVWQHVVTVNDLRTGRLTGYVDGVRVYDALTPAGSIPGTPAVIYVGYTPEGGRITNALFDEVLIFNGAISAAQVQAIYTNQAAGKNWDGSIRDCPNTPGVPGLLNAFDTGTAAGAVSGYVTTKVAGNSVTVDVVALNALKTEVDTSFNQTVKVEVIANPGLGVDVDNYNCPVSGTVLSTTRVAIINGRSSVTLPVVANAWRDARIRLSFPPTGAASVVTCSNDNFALRPWALGFVARDADWQTAGNARTLDAATETSGPVHKAGQPFTLIASAYDSGGALSTNYAGLPTVAVANCQLPASGCVGGVLQAGAFSGGGGTVISNTAVHSEVGVIQVQLQDDSFAQVDATDGSTSTQRTVYSPLVTVGRFVPDHFSVLPVSATPACTSGSNPFTYLGQDGLLTVATLVAQNAQGQTTRNYTGSLARLDLTQYSFHGFDALNLPSGSVLGSGAQAPSGFWSQGVAFQVQSNHLISKPVAAVAPASVTVTTRPVDLDGVTTPAAVTLASAQRYVFGRLKLGNAFGAPSTDLVLPLSAQYWDGSRFVTHSADNCTGFARSAVGFRNFTSDLTAAETGTSHLVGSSWQLSQGVGSLRVSRPSGGDGKYRGSSDVFINLGTDAVCSNGSSTVAPGLGHLQGRWSWIGGLCSNPVGRMTYGADRQPWVFRREVY</sequence>
<dbReference type="PANTHER" id="PTHR42535:SF2">
    <property type="entry name" value="CHROMOSOME UNDETERMINED SCAFFOLD_146, WHOLE GENOME SHOTGUN SEQUENCE"/>
    <property type="match status" value="1"/>
</dbReference>
<keyword evidence="2" id="KW-1015">Disulfide bond</keyword>
<proteinExistence type="predicted"/>
<dbReference type="Pfam" id="PF16841">
    <property type="entry name" value="CBM60"/>
    <property type="match status" value="1"/>
</dbReference>
<dbReference type="Proteomes" id="UP001528673">
    <property type="component" value="Unassembled WGS sequence"/>
</dbReference>
<keyword evidence="5" id="KW-1185">Reference proteome</keyword>
<dbReference type="SUPFAM" id="SSF49899">
    <property type="entry name" value="Concanavalin A-like lectins/glucanases"/>
    <property type="match status" value="4"/>
</dbReference>
<dbReference type="SMART" id="SM00560">
    <property type="entry name" value="LamGL"/>
    <property type="match status" value="3"/>
</dbReference>
<dbReference type="InterPro" id="IPR006558">
    <property type="entry name" value="LamG-like"/>
</dbReference>
<dbReference type="InterPro" id="IPR011050">
    <property type="entry name" value="Pectin_lyase_fold/virulence"/>
</dbReference>
<dbReference type="EMBL" id="JAQSIP010000012">
    <property type="protein sequence ID" value="MDD0840759.1"/>
    <property type="molecule type" value="Genomic_DNA"/>
</dbReference>
<dbReference type="Gene3D" id="2.60.60.40">
    <property type="match status" value="1"/>
</dbReference>
<dbReference type="InterPro" id="IPR012334">
    <property type="entry name" value="Pectin_lyas_fold"/>
</dbReference>
<feature type="domain" description="LamG-like jellyroll fold" evidence="3">
    <location>
        <begin position="1423"/>
        <end position="1560"/>
    </location>
</feature>
<dbReference type="RefSeq" id="WP_273953542.1">
    <property type="nucleotide sequence ID" value="NZ_JAQSIP010000012.1"/>
</dbReference>
<dbReference type="SUPFAM" id="SSF51126">
    <property type="entry name" value="Pectin lyase-like"/>
    <property type="match status" value="2"/>
</dbReference>
<evidence type="ECO:0000256" key="1">
    <source>
        <dbReference type="ARBA" id="ARBA00022729"/>
    </source>
</evidence>
<evidence type="ECO:0000313" key="5">
    <source>
        <dbReference type="Proteomes" id="UP001528673"/>
    </source>
</evidence>
<organism evidence="4 5">
    <name type="scientific">Curvibacter cyanobacteriorum</name>
    <dbReference type="NCBI Taxonomy" id="3026422"/>
    <lineage>
        <taxon>Bacteria</taxon>
        <taxon>Pseudomonadati</taxon>
        <taxon>Pseudomonadota</taxon>
        <taxon>Betaproteobacteria</taxon>
        <taxon>Burkholderiales</taxon>
        <taxon>Comamonadaceae</taxon>
        <taxon>Curvibacter</taxon>
    </lineage>
</organism>
<dbReference type="Gene3D" id="2.160.20.10">
    <property type="entry name" value="Single-stranded right-handed beta-helix, Pectin lyase-like"/>
    <property type="match status" value="1"/>
</dbReference>
<dbReference type="InterPro" id="IPR031768">
    <property type="entry name" value="CBM60_xylan-bd"/>
</dbReference>
<dbReference type="Pfam" id="PF13385">
    <property type="entry name" value="Laminin_G_3"/>
    <property type="match status" value="4"/>
</dbReference>
<evidence type="ECO:0000259" key="3">
    <source>
        <dbReference type="SMART" id="SM00560"/>
    </source>
</evidence>
<dbReference type="Gene3D" id="2.60.120.200">
    <property type="match status" value="4"/>
</dbReference>
<name>A0ABT5N5C3_9BURK</name>
<protein>
    <submittedName>
        <fullName evidence="4">Carbohydrate-binding domain-containing protein</fullName>
    </submittedName>
</protein>
<keyword evidence="1" id="KW-0732">Signal</keyword>
<gene>
    <name evidence="4" type="ORF">PSQ40_19440</name>
</gene>
<comment type="caution">
    <text evidence="4">The sequence shown here is derived from an EMBL/GenBank/DDBJ whole genome shotgun (WGS) entry which is preliminary data.</text>
</comment>
<dbReference type="InterPro" id="IPR046524">
    <property type="entry name" value="DUF6701"/>
</dbReference>
<dbReference type="Pfam" id="PF20419">
    <property type="entry name" value="DUF6701"/>
    <property type="match status" value="1"/>
</dbReference>
<reference evidence="4 5" key="1">
    <citation type="submission" date="2023-02" db="EMBL/GenBank/DDBJ databases">
        <title>Bacterial whole genomic sequence of Curvibacter sp. HBC61.</title>
        <authorList>
            <person name="Le V."/>
            <person name="Ko S.-R."/>
            <person name="Ahn C.-Y."/>
            <person name="Oh H.-M."/>
        </authorList>
    </citation>
    <scope>NUCLEOTIDE SEQUENCE [LARGE SCALE GENOMIC DNA]</scope>
    <source>
        <strain evidence="4 5">HBC61</strain>
    </source>
</reference>
<feature type="domain" description="LamG-like jellyroll fold" evidence="3">
    <location>
        <begin position="1193"/>
        <end position="1321"/>
    </location>
</feature>
<dbReference type="PANTHER" id="PTHR42535">
    <property type="entry name" value="OOKINETE PROTEIN, PUTATIVE-RELATED"/>
    <property type="match status" value="1"/>
</dbReference>
<feature type="domain" description="LamG-like jellyroll fold" evidence="3">
    <location>
        <begin position="965"/>
        <end position="1093"/>
    </location>
</feature>